<dbReference type="EC" id="2.4.1.21" evidence="7"/>
<evidence type="ECO:0000256" key="4">
    <source>
        <dbReference type="ARBA" id="ARBA00022676"/>
    </source>
</evidence>
<evidence type="ECO:0000313" key="10">
    <source>
        <dbReference type="EMBL" id="PKL72663.1"/>
    </source>
</evidence>
<feature type="binding site" evidence="7">
    <location>
        <position position="19"/>
    </location>
    <ligand>
        <name>ADP-alpha-D-glucose</name>
        <dbReference type="ChEBI" id="CHEBI:57498"/>
    </ligand>
</feature>
<dbReference type="NCBIfam" id="TIGR02095">
    <property type="entry name" value="glgA"/>
    <property type="match status" value="1"/>
</dbReference>
<dbReference type="GO" id="GO:0005978">
    <property type="term" value="P:glycogen biosynthetic process"/>
    <property type="evidence" value="ECO:0007669"/>
    <property type="project" value="UniProtKB-UniRule"/>
</dbReference>
<evidence type="ECO:0000313" key="11">
    <source>
        <dbReference type="Proteomes" id="UP000233414"/>
    </source>
</evidence>
<keyword evidence="4 7" id="KW-0328">Glycosyltransferase</keyword>
<evidence type="ECO:0000256" key="2">
    <source>
        <dbReference type="ARBA" id="ARBA00002764"/>
    </source>
</evidence>
<comment type="similarity">
    <text evidence="3 7">Belongs to the glycosyltransferase 1 family. Bacterial/plant glycogen synthase subfamily.</text>
</comment>
<gene>
    <name evidence="7" type="primary">glgA</name>
    <name evidence="10" type="ORF">CVV26_00120</name>
</gene>
<comment type="catalytic activity">
    <reaction evidence="1 7">
        <text>[(1-&gt;4)-alpha-D-glucosyl](n) + ADP-alpha-D-glucose = [(1-&gt;4)-alpha-D-glucosyl](n+1) + ADP + H(+)</text>
        <dbReference type="Rhea" id="RHEA:18189"/>
        <dbReference type="Rhea" id="RHEA-COMP:9584"/>
        <dbReference type="Rhea" id="RHEA-COMP:9587"/>
        <dbReference type="ChEBI" id="CHEBI:15378"/>
        <dbReference type="ChEBI" id="CHEBI:15444"/>
        <dbReference type="ChEBI" id="CHEBI:57498"/>
        <dbReference type="ChEBI" id="CHEBI:456216"/>
        <dbReference type="EC" id="2.4.1.21"/>
    </reaction>
</comment>
<feature type="domain" description="Glycosyl transferase family 1" evidence="8">
    <location>
        <begin position="312"/>
        <end position="475"/>
    </location>
</feature>
<sequence length="503" mass="57908">MKNQMKVLFVGGELTPIAKVGGLADVIGALPKALKKLGVDVKIIIPKYGIIDEKKYPLKKIASDIKIPFYNQEELVNVYSCFLPDTQRQVEVYLIENLKYLSEGEIYFTIDASSSGALNECQRFVFFTKCVAEIFLNNKIDWQPDIFHCHDWHTGFLPLLIKIQSVNLQMKQKTLFTIHNFAYQGKYNPQEILKMLNLKEQDWPCLRERTKNQFKDLNAVQQAILNADLINTVSPTYAQEILTPEFGEKLENNLQKRKANLSGILNGIDVDFFNPATDLTLIKNYGLEMPKEKILENKKENKEYLQKNCNLKIDSNVPLIGLISRVAEQKGFDLIIKIFDKLMELDLQFVLLGTGDPKMEKTLAELSLKYPDKFSCNLKFNTKVAQQIYAGSDIFLMPSHFEPCGLGQMIAMRYGTTPIVRACGGLKDTVENYSLQTIHYKLGMGFVFEKYEANEMLNSIKEALEIYKDKKAWQEIIFHNMRQDFSWENSAKKYLELYKKLLK</sequence>
<name>A0A2N1UP40_9BACT</name>
<dbReference type="InterPro" id="IPR011835">
    <property type="entry name" value="GS/SS"/>
</dbReference>
<dbReference type="HAMAP" id="MF_00484">
    <property type="entry name" value="Glycogen_synth"/>
    <property type="match status" value="1"/>
</dbReference>
<dbReference type="GO" id="GO:0009011">
    <property type="term" value="F:alpha-1,4-glucan glucosyltransferase (ADP-glucose donor) activity"/>
    <property type="evidence" value="ECO:0007669"/>
    <property type="project" value="UniProtKB-UniRule"/>
</dbReference>
<dbReference type="SUPFAM" id="SSF53756">
    <property type="entry name" value="UDP-Glycosyltransferase/glycogen phosphorylase"/>
    <property type="match status" value="1"/>
</dbReference>
<dbReference type="Gene3D" id="3.40.50.2000">
    <property type="entry name" value="Glycogen Phosphorylase B"/>
    <property type="match status" value="2"/>
</dbReference>
<dbReference type="PANTHER" id="PTHR45825">
    <property type="entry name" value="GRANULE-BOUND STARCH SYNTHASE 1, CHLOROPLASTIC/AMYLOPLASTIC"/>
    <property type="match status" value="1"/>
</dbReference>
<dbReference type="InterPro" id="IPR001296">
    <property type="entry name" value="Glyco_trans_1"/>
</dbReference>
<dbReference type="CDD" id="cd03791">
    <property type="entry name" value="GT5_Glycogen_synthase_DULL1-like"/>
    <property type="match status" value="1"/>
</dbReference>
<comment type="function">
    <text evidence="2 7">Synthesizes alpha-1,4-glucan chains using ADP-glucose.</text>
</comment>
<keyword evidence="5 7" id="KW-0808">Transferase</keyword>
<dbReference type="AlphaFoldDB" id="A0A2N1UP40"/>
<evidence type="ECO:0000256" key="1">
    <source>
        <dbReference type="ARBA" id="ARBA00001478"/>
    </source>
</evidence>
<dbReference type="UniPathway" id="UPA00164"/>
<dbReference type="Pfam" id="PF00534">
    <property type="entry name" value="Glycos_transf_1"/>
    <property type="match status" value="1"/>
</dbReference>
<dbReference type="EMBL" id="PGYQ01000001">
    <property type="protein sequence ID" value="PKL72663.1"/>
    <property type="molecule type" value="Genomic_DNA"/>
</dbReference>
<proteinExistence type="inferred from homology"/>
<keyword evidence="6 7" id="KW-0320">Glycogen biosynthesis</keyword>
<evidence type="ECO:0000256" key="7">
    <source>
        <dbReference type="HAMAP-Rule" id="MF_00484"/>
    </source>
</evidence>
<comment type="pathway">
    <text evidence="7">Glycan biosynthesis; glycogen biosynthesis.</text>
</comment>
<dbReference type="Pfam" id="PF08323">
    <property type="entry name" value="Glyco_transf_5"/>
    <property type="match status" value="1"/>
</dbReference>
<comment type="caution">
    <text evidence="10">The sequence shown here is derived from an EMBL/GenBank/DDBJ whole genome shotgun (WGS) entry which is preliminary data.</text>
</comment>
<evidence type="ECO:0000259" key="8">
    <source>
        <dbReference type="Pfam" id="PF00534"/>
    </source>
</evidence>
<accession>A0A2N1UP40</accession>
<protein>
    <recommendedName>
        <fullName evidence="7">Glycogen synthase</fullName>
        <ecNumber evidence="7">2.4.1.21</ecNumber>
    </recommendedName>
    <alternativeName>
        <fullName evidence="7">Starch [bacterial glycogen] synthase</fullName>
    </alternativeName>
</protein>
<dbReference type="GO" id="GO:0004373">
    <property type="term" value="F:alpha-1,4-glucan glucosyltransferase (UDP-glucose donor) activity"/>
    <property type="evidence" value="ECO:0007669"/>
    <property type="project" value="InterPro"/>
</dbReference>
<feature type="domain" description="Starch synthase catalytic" evidence="9">
    <location>
        <begin position="6"/>
        <end position="255"/>
    </location>
</feature>
<evidence type="ECO:0000256" key="5">
    <source>
        <dbReference type="ARBA" id="ARBA00022679"/>
    </source>
</evidence>
<dbReference type="PANTHER" id="PTHR45825:SF11">
    <property type="entry name" value="ALPHA AMYLASE DOMAIN-CONTAINING PROTEIN"/>
    <property type="match status" value="1"/>
</dbReference>
<reference evidence="10 11" key="1">
    <citation type="journal article" date="2017" name="ISME J.">
        <title>Potential for microbial H2 and metal transformations associated with novel bacteria and archaea in deep terrestrial subsurface sediments.</title>
        <authorList>
            <person name="Hernsdorf A.W."/>
            <person name="Amano Y."/>
            <person name="Miyakawa K."/>
            <person name="Ise K."/>
            <person name="Suzuki Y."/>
            <person name="Anantharaman K."/>
            <person name="Probst A."/>
            <person name="Burstein D."/>
            <person name="Thomas B.C."/>
            <person name="Banfield J.F."/>
        </authorList>
    </citation>
    <scope>NUCLEOTIDE SEQUENCE [LARGE SCALE GENOMIC DNA]</scope>
    <source>
        <strain evidence="10">HGW-Kuenenbacteria-1</strain>
    </source>
</reference>
<evidence type="ECO:0000259" key="9">
    <source>
        <dbReference type="Pfam" id="PF08323"/>
    </source>
</evidence>
<evidence type="ECO:0000256" key="3">
    <source>
        <dbReference type="ARBA" id="ARBA00010281"/>
    </source>
</evidence>
<organism evidence="10 11">
    <name type="scientific">Candidatus Kuenenbacteria bacterium HGW-Kuenenbacteria-1</name>
    <dbReference type="NCBI Taxonomy" id="2013812"/>
    <lineage>
        <taxon>Bacteria</taxon>
        <taxon>Candidatus Kueneniibacteriota</taxon>
    </lineage>
</organism>
<evidence type="ECO:0000256" key="6">
    <source>
        <dbReference type="ARBA" id="ARBA00023056"/>
    </source>
</evidence>
<dbReference type="Proteomes" id="UP000233414">
    <property type="component" value="Unassembled WGS sequence"/>
</dbReference>
<dbReference type="InterPro" id="IPR013534">
    <property type="entry name" value="Starch_synth_cat_dom"/>
</dbReference>